<sequence length="75" mass="8143">MSSIAIPAPESLNLPLSWTFDNFHTLQDTWSTTSRATLLEGANAYTCEKCNRKVDTIKSGCASNSCLADFEPITG</sequence>
<keyword evidence="2" id="KW-1185">Reference proteome</keyword>
<dbReference type="Proteomes" id="UP000192578">
    <property type="component" value="Unassembled WGS sequence"/>
</dbReference>
<accession>A0A1W0X210</accession>
<dbReference type="OrthoDB" id="289038at2759"/>
<gene>
    <name evidence="1" type="ORF">BV898_04408</name>
</gene>
<evidence type="ECO:0000313" key="1">
    <source>
        <dbReference type="EMBL" id="OQV21506.1"/>
    </source>
</evidence>
<reference evidence="2" key="1">
    <citation type="submission" date="2017-01" db="EMBL/GenBank/DDBJ databases">
        <title>Comparative genomics of anhydrobiosis in the tardigrade Hypsibius dujardini.</title>
        <authorList>
            <person name="Yoshida Y."/>
            <person name="Koutsovoulos G."/>
            <person name="Laetsch D."/>
            <person name="Stevens L."/>
            <person name="Kumar S."/>
            <person name="Horikawa D."/>
            <person name="Ishino K."/>
            <person name="Komine S."/>
            <person name="Tomita M."/>
            <person name="Blaxter M."/>
            <person name="Arakawa K."/>
        </authorList>
    </citation>
    <scope>NUCLEOTIDE SEQUENCE [LARGE SCALE GENOMIC DNA]</scope>
    <source>
        <strain evidence="2">Z151</strain>
    </source>
</reference>
<protein>
    <submittedName>
        <fullName evidence="1">Uncharacterized protein</fullName>
    </submittedName>
</protein>
<organism evidence="1 2">
    <name type="scientific">Hypsibius exemplaris</name>
    <name type="common">Freshwater tardigrade</name>
    <dbReference type="NCBI Taxonomy" id="2072580"/>
    <lineage>
        <taxon>Eukaryota</taxon>
        <taxon>Metazoa</taxon>
        <taxon>Ecdysozoa</taxon>
        <taxon>Tardigrada</taxon>
        <taxon>Eutardigrada</taxon>
        <taxon>Parachela</taxon>
        <taxon>Hypsibioidea</taxon>
        <taxon>Hypsibiidae</taxon>
        <taxon>Hypsibius</taxon>
    </lineage>
</organism>
<dbReference type="InterPro" id="IPR038765">
    <property type="entry name" value="Papain-like_cys_pep_sf"/>
</dbReference>
<name>A0A1W0X210_HYPEX</name>
<dbReference type="EMBL" id="MTYJ01000022">
    <property type="protein sequence ID" value="OQV21506.1"/>
    <property type="molecule type" value="Genomic_DNA"/>
</dbReference>
<comment type="caution">
    <text evidence="1">The sequence shown here is derived from an EMBL/GenBank/DDBJ whole genome shotgun (WGS) entry which is preliminary data.</text>
</comment>
<proteinExistence type="predicted"/>
<dbReference type="AlphaFoldDB" id="A0A1W0X210"/>
<dbReference type="SUPFAM" id="SSF54001">
    <property type="entry name" value="Cysteine proteinases"/>
    <property type="match status" value="1"/>
</dbReference>
<evidence type="ECO:0000313" key="2">
    <source>
        <dbReference type="Proteomes" id="UP000192578"/>
    </source>
</evidence>